<evidence type="ECO:0000313" key="3">
    <source>
        <dbReference type="Proteomes" id="UP001595765"/>
    </source>
</evidence>
<dbReference type="InterPro" id="IPR000073">
    <property type="entry name" value="AB_hydrolase_1"/>
</dbReference>
<dbReference type="GO" id="GO:0016787">
    <property type="term" value="F:hydrolase activity"/>
    <property type="evidence" value="ECO:0007669"/>
    <property type="project" value="UniProtKB-KW"/>
</dbReference>
<dbReference type="SUPFAM" id="SSF53474">
    <property type="entry name" value="alpha/beta-Hydrolases"/>
    <property type="match status" value="1"/>
</dbReference>
<dbReference type="EMBL" id="JBHSBB010000001">
    <property type="protein sequence ID" value="MFC4029864.1"/>
    <property type="molecule type" value="Genomic_DNA"/>
</dbReference>
<dbReference type="InterPro" id="IPR029058">
    <property type="entry name" value="AB_hydrolase_fold"/>
</dbReference>
<keyword evidence="3" id="KW-1185">Reference proteome</keyword>
<sequence>MQENTVGVVLAHGAWADGSSWNKVIAGLRSEGVTAVAAPLPLTSLADDVATLDGTLERVGGPVVVVGHAYAGAVIGSTSDQRVASLVYVAALAPDEGETVADVFYRTEPHPRAPELGPDHHGLIWLPEDAFAGAFAQHASAEEQALLAATQRPLTAGCIGVPVGRPVWKDRPSRFLVAEEDRMIPAANQRFMAGRMKARTIAAPVDHMPMVTAPSTVVGVVMEAVREAGSGR</sequence>
<dbReference type="PANTHER" id="PTHR37017:SF11">
    <property type="entry name" value="ESTERASE_LIPASE_THIOESTERASE DOMAIN-CONTAINING PROTEIN"/>
    <property type="match status" value="1"/>
</dbReference>
<comment type="caution">
    <text evidence="2">The sequence shown here is derived from an EMBL/GenBank/DDBJ whole genome shotgun (WGS) entry which is preliminary data.</text>
</comment>
<organism evidence="2 3">
    <name type="scientific">Streptomyces polygonati</name>
    <dbReference type="NCBI Taxonomy" id="1617087"/>
    <lineage>
        <taxon>Bacteria</taxon>
        <taxon>Bacillati</taxon>
        <taxon>Actinomycetota</taxon>
        <taxon>Actinomycetes</taxon>
        <taxon>Kitasatosporales</taxon>
        <taxon>Streptomycetaceae</taxon>
        <taxon>Streptomyces</taxon>
    </lineage>
</organism>
<dbReference type="Proteomes" id="UP001595765">
    <property type="component" value="Unassembled WGS sequence"/>
</dbReference>
<dbReference type="Gene3D" id="3.40.50.1820">
    <property type="entry name" value="alpha/beta hydrolase"/>
    <property type="match status" value="1"/>
</dbReference>
<accession>A0ABV8HHU6</accession>
<dbReference type="Pfam" id="PF12697">
    <property type="entry name" value="Abhydrolase_6"/>
    <property type="match status" value="1"/>
</dbReference>
<dbReference type="PANTHER" id="PTHR37017">
    <property type="entry name" value="AB HYDROLASE-1 DOMAIN-CONTAINING PROTEIN-RELATED"/>
    <property type="match status" value="1"/>
</dbReference>
<evidence type="ECO:0000259" key="1">
    <source>
        <dbReference type="Pfam" id="PF12697"/>
    </source>
</evidence>
<keyword evidence="2" id="KW-0378">Hydrolase</keyword>
<name>A0ABV8HHU6_9ACTN</name>
<reference evidence="3" key="1">
    <citation type="journal article" date="2019" name="Int. J. Syst. Evol. Microbiol.">
        <title>The Global Catalogue of Microorganisms (GCM) 10K type strain sequencing project: providing services to taxonomists for standard genome sequencing and annotation.</title>
        <authorList>
            <consortium name="The Broad Institute Genomics Platform"/>
            <consortium name="The Broad Institute Genome Sequencing Center for Infectious Disease"/>
            <person name="Wu L."/>
            <person name="Ma J."/>
        </authorList>
    </citation>
    <scope>NUCLEOTIDE SEQUENCE [LARGE SCALE GENOMIC DNA]</scope>
    <source>
        <strain evidence="3">CGMCC 4.7237</strain>
    </source>
</reference>
<proteinExistence type="predicted"/>
<gene>
    <name evidence="2" type="ORF">ACFO3J_00095</name>
</gene>
<evidence type="ECO:0000313" key="2">
    <source>
        <dbReference type="EMBL" id="MFC4029864.1"/>
    </source>
</evidence>
<protein>
    <submittedName>
        <fullName evidence="2">Alpha/beta hydrolase</fullName>
    </submittedName>
</protein>
<dbReference type="RefSeq" id="WP_386424430.1">
    <property type="nucleotide sequence ID" value="NZ_JBHSBB010000001.1"/>
</dbReference>
<dbReference type="InterPro" id="IPR052897">
    <property type="entry name" value="Sec-Metab_Biosynth_Hydrolase"/>
</dbReference>
<feature type="domain" description="AB hydrolase-1" evidence="1">
    <location>
        <begin position="8"/>
        <end position="218"/>
    </location>
</feature>